<feature type="domain" description="Response regulatory" evidence="3">
    <location>
        <begin position="12"/>
        <end position="128"/>
    </location>
</feature>
<dbReference type="SUPFAM" id="SSF52172">
    <property type="entry name" value="CheY-like"/>
    <property type="match status" value="1"/>
</dbReference>
<accession>B5EEC3</accession>
<dbReference type="InterPro" id="IPR011006">
    <property type="entry name" value="CheY-like_superfamily"/>
</dbReference>
<dbReference type="HOGENOM" id="CLU_000445_69_8_7"/>
<dbReference type="OrthoDB" id="9794815at2"/>
<dbReference type="InterPro" id="IPR001789">
    <property type="entry name" value="Sig_transdc_resp-reg_receiver"/>
</dbReference>
<dbReference type="PROSITE" id="PS50110">
    <property type="entry name" value="RESPONSE_REGULATORY"/>
    <property type="match status" value="1"/>
</dbReference>
<gene>
    <name evidence="4" type="ordered locus">Gbem_2256</name>
</gene>
<dbReference type="InterPro" id="IPR050595">
    <property type="entry name" value="Bact_response_regulator"/>
</dbReference>
<dbReference type="STRING" id="404380.Gbem_2256"/>
<dbReference type="Pfam" id="PF00072">
    <property type="entry name" value="Response_reg"/>
    <property type="match status" value="1"/>
</dbReference>
<organism evidence="4 5">
    <name type="scientific">Citrifermentans bemidjiense (strain ATCC BAA-1014 / DSM 16622 / JCM 12645 / Bem)</name>
    <name type="common">Geobacter bemidjiensis</name>
    <dbReference type="NCBI Taxonomy" id="404380"/>
    <lineage>
        <taxon>Bacteria</taxon>
        <taxon>Pseudomonadati</taxon>
        <taxon>Thermodesulfobacteriota</taxon>
        <taxon>Desulfuromonadia</taxon>
        <taxon>Geobacterales</taxon>
        <taxon>Geobacteraceae</taxon>
        <taxon>Citrifermentans</taxon>
    </lineage>
</organism>
<dbReference type="AlphaFoldDB" id="B5EEC3"/>
<dbReference type="eggNOG" id="COG4753">
    <property type="taxonomic scope" value="Bacteria"/>
</dbReference>
<feature type="modified residue" description="4-aspartylphosphate" evidence="2">
    <location>
        <position position="63"/>
    </location>
</feature>
<protein>
    <submittedName>
        <fullName evidence="4">Response receiver</fullName>
    </submittedName>
</protein>
<reference evidence="4 5" key="2">
    <citation type="journal article" date="2010" name="BMC Genomics">
        <title>The genome of Geobacter bemidjiensis, exemplar for the subsurface clade of Geobacter species that predominate in Fe(III)-reducing subsurface environments.</title>
        <authorList>
            <person name="Aklujkar M."/>
            <person name="Young N.D."/>
            <person name="Holmes D."/>
            <person name="Chavan M."/>
            <person name="Risso C."/>
            <person name="Kiss H.E."/>
            <person name="Han C.S."/>
            <person name="Land M.L."/>
            <person name="Lovley D.R."/>
        </authorList>
    </citation>
    <scope>NUCLEOTIDE SEQUENCE [LARGE SCALE GENOMIC DNA]</scope>
    <source>
        <strain evidence="5">ATCC BAA-1014 / DSM 16622 / JCM 12645 / Bem</strain>
    </source>
</reference>
<dbReference type="RefSeq" id="WP_012530691.1">
    <property type="nucleotide sequence ID" value="NC_011146.1"/>
</dbReference>
<dbReference type="CDD" id="cd00156">
    <property type="entry name" value="REC"/>
    <property type="match status" value="1"/>
</dbReference>
<proteinExistence type="predicted"/>
<name>B5EEC3_CITBB</name>
<evidence type="ECO:0000259" key="3">
    <source>
        <dbReference type="PROSITE" id="PS50110"/>
    </source>
</evidence>
<dbReference type="SMART" id="SM00448">
    <property type="entry name" value="REC"/>
    <property type="match status" value="1"/>
</dbReference>
<dbReference type="KEGG" id="gbm:Gbem_2256"/>
<dbReference type="Proteomes" id="UP000008825">
    <property type="component" value="Chromosome"/>
</dbReference>
<dbReference type="EMBL" id="CP001124">
    <property type="protein sequence ID" value="ACH39268.2"/>
    <property type="molecule type" value="Genomic_DNA"/>
</dbReference>
<keyword evidence="1 2" id="KW-0597">Phosphoprotein</keyword>
<evidence type="ECO:0000256" key="1">
    <source>
        <dbReference type="ARBA" id="ARBA00022553"/>
    </source>
</evidence>
<evidence type="ECO:0000256" key="2">
    <source>
        <dbReference type="PROSITE-ProRule" id="PRU00169"/>
    </source>
</evidence>
<sequence length="146" mass="17191">MYKNNDDICRMNILVVDDDLDIGKMICTMLTKNYPTQNVLYAENAYAVSKITDSVSIDIYILDVLMPVINGIELSFMLSKRSPNHAVVLMSVCKEYELIQRCYETGAKFFIHKPLDFDKFFSNLDSLMIETFYKRFYRDKRLRHML</sequence>
<dbReference type="GO" id="GO:0000160">
    <property type="term" value="P:phosphorelay signal transduction system"/>
    <property type="evidence" value="ECO:0007669"/>
    <property type="project" value="InterPro"/>
</dbReference>
<dbReference type="PANTHER" id="PTHR44591">
    <property type="entry name" value="STRESS RESPONSE REGULATOR PROTEIN 1"/>
    <property type="match status" value="1"/>
</dbReference>
<dbReference type="PANTHER" id="PTHR44591:SF3">
    <property type="entry name" value="RESPONSE REGULATORY DOMAIN-CONTAINING PROTEIN"/>
    <property type="match status" value="1"/>
</dbReference>
<keyword evidence="5" id="KW-1185">Reference proteome</keyword>
<reference evidence="4 5" key="1">
    <citation type="submission" date="2008-07" db="EMBL/GenBank/DDBJ databases">
        <title>Complete sequence of Geobacter bemidjiensis BEM.</title>
        <authorList>
            <consortium name="US DOE Joint Genome Institute"/>
            <person name="Lucas S."/>
            <person name="Copeland A."/>
            <person name="Lapidus A."/>
            <person name="Glavina del Rio T."/>
            <person name="Dalin E."/>
            <person name="Tice H."/>
            <person name="Bruce D."/>
            <person name="Goodwin L."/>
            <person name="Pitluck S."/>
            <person name="Kiss H."/>
            <person name="Brettin T."/>
            <person name="Detter J.C."/>
            <person name="Han C."/>
            <person name="Kuske C.R."/>
            <person name="Schmutz J."/>
            <person name="Larimer F."/>
            <person name="Land M."/>
            <person name="Hauser L."/>
            <person name="Kyrpides N."/>
            <person name="Lykidis A."/>
            <person name="Lovley D."/>
            <person name="Richardson P."/>
        </authorList>
    </citation>
    <scope>NUCLEOTIDE SEQUENCE [LARGE SCALE GENOMIC DNA]</scope>
    <source>
        <strain evidence="5">ATCC BAA-1014 / DSM 16622 / JCM 12645 / Bem</strain>
    </source>
</reference>
<evidence type="ECO:0000313" key="4">
    <source>
        <dbReference type="EMBL" id="ACH39268.2"/>
    </source>
</evidence>
<dbReference type="Gene3D" id="3.40.50.2300">
    <property type="match status" value="1"/>
</dbReference>
<evidence type="ECO:0000313" key="5">
    <source>
        <dbReference type="Proteomes" id="UP000008825"/>
    </source>
</evidence>